<dbReference type="Gene3D" id="1.10.238.260">
    <property type="match status" value="1"/>
</dbReference>
<dbReference type="GO" id="GO:0003852">
    <property type="term" value="F:2-isopropylmalate synthase activity"/>
    <property type="evidence" value="ECO:0007669"/>
    <property type="project" value="UniProtKB-EC"/>
</dbReference>
<proteinExistence type="predicted"/>
<gene>
    <name evidence="3" type="primary">leuA_2</name>
    <name evidence="3" type="ORF">AN618_23630</name>
</gene>
<dbReference type="SUPFAM" id="SSF51569">
    <property type="entry name" value="Aldolase"/>
    <property type="match status" value="1"/>
</dbReference>
<dbReference type="PROSITE" id="PS00816">
    <property type="entry name" value="AIPM_HOMOCIT_SYNTH_2"/>
    <property type="match status" value="1"/>
</dbReference>
<dbReference type="Pfam" id="PF22617">
    <property type="entry name" value="HCS_D2"/>
    <property type="match status" value="1"/>
</dbReference>
<dbReference type="EC" id="2.3.3.13" evidence="3"/>
<sequence>MVKAVEFAEKEGMYVSVNGEDASRADLEYLVKFAQTAKEAGVDRFRFCDTVGVLDPLTTYDTIKKLQERLSMDIEIHAHNDFGMATANTVAAIMGGATHAGVTVTGLGERAGNAALEEVAMALKHALKMDHGLRQEMFKELSEYVSKASGRFLPSWKPVVGDNIFAHESGIHVDGALKHPETYEVFNPAEVGLERKIFIGKHSGTAALVNVLEQDAMGTMAYIQLEAMGIDRVKIHPLRM</sequence>
<comment type="caution">
    <text evidence="3">The sequence shown here is derived from an EMBL/GenBank/DDBJ whole genome shotgun (WGS) entry which is preliminary data.</text>
</comment>
<dbReference type="EMBL" id="LOED01000054">
    <property type="protein sequence ID" value="KXG74245.1"/>
    <property type="molecule type" value="Genomic_DNA"/>
</dbReference>
<dbReference type="InterPro" id="IPR002034">
    <property type="entry name" value="AIPM/Hcit_synth_CS"/>
</dbReference>
<feature type="domain" description="Pyruvate carboxyltransferase" evidence="2">
    <location>
        <begin position="1"/>
        <end position="139"/>
    </location>
</feature>
<dbReference type="PANTHER" id="PTHR42880">
    <property type="entry name" value="HOMOCITRATE SYNTHASE"/>
    <property type="match status" value="1"/>
</dbReference>
<evidence type="ECO:0000313" key="3">
    <source>
        <dbReference type="EMBL" id="KXG74245.1"/>
    </source>
</evidence>
<dbReference type="PANTHER" id="PTHR42880:SF1">
    <property type="entry name" value="ISOPROPYLMALATE_HOMOCITRATE_CITRAMALATE SYNTHASE FAMILY PROTEIN"/>
    <property type="match status" value="1"/>
</dbReference>
<name>A0A140L120_9FIRM</name>
<dbReference type="InterPro" id="IPR000891">
    <property type="entry name" value="PYR_CT"/>
</dbReference>
<keyword evidence="1 3" id="KW-0808">Transferase</keyword>
<keyword evidence="4" id="KW-1185">Reference proteome</keyword>
<dbReference type="Pfam" id="PF00682">
    <property type="entry name" value="HMGL-like"/>
    <property type="match status" value="1"/>
</dbReference>
<dbReference type="Gene3D" id="3.20.20.70">
    <property type="entry name" value="Aldolase class I"/>
    <property type="match status" value="1"/>
</dbReference>
<dbReference type="InterPro" id="IPR054691">
    <property type="entry name" value="LeuA/HCS_post-cat"/>
</dbReference>
<dbReference type="InParanoid" id="A0A140L120"/>
<dbReference type="PATRIC" id="fig|520764.3.peg.2551"/>
<evidence type="ECO:0000313" key="4">
    <source>
        <dbReference type="Proteomes" id="UP000070427"/>
    </source>
</evidence>
<dbReference type="PROSITE" id="PS50991">
    <property type="entry name" value="PYR_CT"/>
    <property type="match status" value="1"/>
</dbReference>
<dbReference type="AlphaFoldDB" id="A0A140L120"/>
<evidence type="ECO:0000256" key="1">
    <source>
        <dbReference type="ARBA" id="ARBA00022679"/>
    </source>
</evidence>
<keyword evidence="3" id="KW-0012">Acyltransferase</keyword>
<dbReference type="STRING" id="520764.AN618_23630"/>
<dbReference type="Proteomes" id="UP000070427">
    <property type="component" value="Unassembled WGS sequence"/>
</dbReference>
<accession>A0A140L120</accession>
<reference evidence="3 4" key="1">
    <citation type="submission" date="2015-12" db="EMBL/GenBank/DDBJ databases">
        <title>Draft genome sequnece of Fervidicola ferrireducens strain Y170.</title>
        <authorList>
            <person name="Patel B.K."/>
        </authorList>
    </citation>
    <scope>NUCLEOTIDE SEQUENCE [LARGE SCALE GENOMIC DNA]</scope>
    <source>
        <strain evidence="3 4">Y170</strain>
    </source>
</reference>
<dbReference type="InterPro" id="IPR013785">
    <property type="entry name" value="Aldolase_TIM"/>
</dbReference>
<evidence type="ECO:0000259" key="2">
    <source>
        <dbReference type="PROSITE" id="PS50991"/>
    </source>
</evidence>
<protein>
    <submittedName>
        <fullName evidence="3">2-isopropylmalate synthase</fullName>
        <ecNumber evidence="3">2.3.3.13</ecNumber>
    </submittedName>
</protein>
<organism evidence="3 4">
    <name type="scientific">Fervidicola ferrireducens</name>
    <dbReference type="NCBI Taxonomy" id="520764"/>
    <lineage>
        <taxon>Bacteria</taxon>
        <taxon>Bacillati</taxon>
        <taxon>Bacillota</taxon>
        <taxon>Clostridia</taxon>
        <taxon>Thermosediminibacterales</taxon>
        <taxon>Thermosediminibacteraceae</taxon>
        <taxon>Fervidicola</taxon>
    </lineage>
</organism>
<dbReference type="GO" id="GO:0019752">
    <property type="term" value="P:carboxylic acid metabolic process"/>
    <property type="evidence" value="ECO:0007669"/>
    <property type="project" value="InterPro"/>
</dbReference>